<evidence type="ECO:0000313" key="1">
    <source>
        <dbReference type="EMBL" id="CAB4201985.1"/>
    </source>
</evidence>
<reference evidence="1" key="1">
    <citation type="submission" date="2020-05" db="EMBL/GenBank/DDBJ databases">
        <authorList>
            <person name="Chiriac C."/>
            <person name="Salcher M."/>
            <person name="Ghai R."/>
            <person name="Kavagutti S V."/>
        </authorList>
    </citation>
    <scope>NUCLEOTIDE SEQUENCE</scope>
</reference>
<dbReference type="EMBL" id="LR797308">
    <property type="protein sequence ID" value="CAB4201985.1"/>
    <property type="molecule type" value="Genomic_DNA"/>
</dbReference>
<protein>
    <submittedName>
        <fullName evidence="1">Uncharacterized protein</fullName>
    </submittedName>
</protein>
<gene>
    <name evidence="1" type="ORF">UFOVP1361_17</name>
</gene>
<name>A0A6J5S199_9CAUD</name>
<proteinExistence type="predicted"/>
<accession>A0A6J5S199</accession>
<sequence>MKKQVIIPTTERHMCTMMNINEIYSHNSFLDESIREDAYVNAVTFKKLLDTHLRQQNEERQKNSPCICHEPTYEGTATTIRYSEGYLEVTKNLCKECGYVFREDKRECK</sequence>
<organism evidence="1">
    <name type="scientific">uncultured Caudovirales phage</name>
    <dbReference type="NCBI Taxonomy" id="2100421"/>
    <lineage>
        <taxon>Viruses</taxon>
        <taxon>Duplodnaviria</taxon>
        <taxon>Heunggongvirae</taxon>
        <taxon>Uroviricota</taxon>
        <taxon>Caudoviricetes</taxon>
        <taxon>Peduoviridae</taxon>
        <taxon>Maltschvirus</taxon>
        <taxon>Maltschvirus maltsch</taxon>
    </lineage>
</organism>